<dbReference type="CDD" id="cd08503">
    <property type="entry name" value="PBP2_NikA_DppA_OppA_like_17"/>
    <property type="match status" value="1"/>
</dbReference>
<protein>
    <submittedName>
        <fullName evidence="4">Peptide/nickel transport system substrate-binding protein</fullName>
    </submittedName>
</protein>
<accession>A0A1I1M255</accession>
<dbReference type="InterPro" id="IPR030678">
    <property type="entry name" value="Peptide/Ni-bd"/>
</dbReference>
<dbReference type="InterPro" id="IPR000914">
    <property type="entry name" value="SBP_5_dom"/>
</dbReference>
<evidence type="ECO:0000313" key="4">
    <source>
        <dbReference type="EMBL" id="SFC79305.1"/>
    </source>
</evidence>
<keyword evidence="5" id="KW-1185">Reference proteome</keyword>
<evidence type="ECO:0000256" key="1">
    <source>
        <dbReference type="ARBA" id="ARBA00004418"/>
    </source>
</evidence>
<dbReference type="PANTHER" id="PTHR30290">
    <property type="entry name" value="PERIPLASMIC BINDING COMPONENT OF ABC TRANSPORTER"/>
    <property type="match status" value="1"/>
</dbReference>
<name>A0A1I1M255_9RHOB</name>
<dbReference type="GO" id="GO:0015833">
    <property type="term" value="P:peptide transport"/>
    <property type="evidence" value="ECO:0007669"/>
    <property type="project" value="TreeGrafter"/>
</dbReference>
<feature type="domain" description="Solute-binding protein family 5" evidence="3">
    <location>
        <begin position="114"/>
        <end position="455"/>
    </location>
</feature>
<comment type="subcellular location">
    <subcellularLocation>
        <location evidence="1">Periplasm</location>
    </subcellularLocation>
</comment>
<dbReference type="InterPro" id="IPR039424">
    <property type="entry name" value="SBP_5"/>
</dbReference>
<dbReference type="AlphaFoldDB" id="A0A1I1M255"/>
<dbReference type="Gene3D" id="3.10.105.10">
    <property type="entry name" value="Dipeptide-binding Protein, Domain 3"/>
    <property type="match status" value="1"/>
</dbReference>
<dbReference type="GO" id="GO:0030288">
    <property type="term" value="C:outer membrane-bounded periplasmic space"/>
    <property type="evidence" value="ECO:0007669"/>
    <property type="project" value="UniProtKB-ARBA"/>
</dbReference>
<reference evidence="4 5" key="1">
    <citation type="submission" date="2016-10" db="EMBL/GenBank/DDBJ databases">
        <authorList>
            <person name="de Groot N.N."/>
        </authorList>
    </citation>
    <scope>NUCLEOTIDE SEQUENCE [LARGE SCALE GENOMIC DNA]</scope>
    <source>
        <strain evidence="4 5">DSM 29619</strain>
    </source>
</reference>
<dbReference type="PROSITE" id="PS51318">
    <property type="entry name" value="TAT"/>
    <property type="match status" value="1"/>
</dbReference>
<dbReference type="PIRSF" id="PIRSF002741">
    <property type="entry name" value="MppA"/>
    <property type="match status" value="1"/>
</dbReference>
<organism evidence="4 5">
    <name type="scientific">Pseudooceanicola nitratireducens</name>
    <dbReference type="NCBI Taxonomy" id="517719"/>
    <lineage>
        <taxon>Bacteria</taxon>
        <taxon>Pseudomonadati</taxon>
        <taxon>Pseudomonadota</taxon>
        <taxon>Alphaproteobacteria</taxon>
        <taxon>Rhodobacterales</taxon>
        <taxon>Paracoccaceae</taxon>
        <taxon>Pseudooceanicola</taxon>
    </lineage>
</organism>
<dbReference type="EMBL" id="FOLX01000001">
    <property type="protein sequence ID" value="SFC79305.1"/>
    <property type="molecule type" value="Genomic_DNA"/>
</dbReference>
<dbReference type="STRING" id="517719.SAMN05421762_2224"/>
<gene>
    <name evidence="4" type="ORF">SAMN05421762_2224</name>
</gene>
<evidence type="ECO:0000256" key="2">
    <source>
        <dbReference type="ARBA" id="ARBA00005695"/>
    </source>
</evidence>
<sequence length="551" mass="61290">MSLHKENKPGEATPVHPAARMYAREFKAGKLSRREFITRASALGVASATIYGLGGITPAHAESHMQPQAGGTLRVQMQTKALKDPRNFDWSEMANFARGWLEYLVEYQIDGSFKGMLLESWDTNDDATEYTLNIRKGVTWNNGDPFTADDVLFNITRWCETNVEGNSMASRMASLIDSETGVLRVGAAEKIDDHTVVLRPATPDIAIIAGFADYPAAVVHPSYDGEDPASNPIGTGPFLPEQNEVGVKQVLVKNTDHTWWGEGAYLDRIEFIDFGTDMASWVAAADADEIDMTYQSTGEFIEVLDAMEWTKSEAVTAATITVRFNQANEPYNDREVRKALIQAVDNAVILELGYAGYGTVAENHHVCPIHPEYADIPGIPTDPAAARAKLEELGHGDTVFELISIDDQWQSETCDAVAAQIRDAGINVERKILPGSTFWNDWLTYPWSATEWNMRPLGVQVLSLAYRSGVAWNETAMANAEFDGLLDEAMAIADADQRRAVMAKLEAIMLDEGVMVQPYWRSLFRHYKSNVHGTEMHPTFEMHHYKWWVSA</sequence>
<dbReference type="Gene3D" id="3.40.190.10">
    <property type="entry name" value="Periplasmic binding protein-like II"/>
    <property type="match status" value="1"/>
</dbReference>
<dbReference type="GO" id="GO:1904680">
    <property type="term" value="F:peptide transmembrane transporter activity"/>
    <property type="evidence" value="ECO:0007669"/>
    <property type="project" value="TreeGrafter"/>
</dbReference>
<dbReference type="GO" id="GO:0043190">
    <property type="term" value="C:ATP-binding cassette (ABC) transporter complex"/>
    <property type="evidence" value="ECO:0007669"/>
    <property type="project" value="InterPro"/>
</dbReference>
<dbReference type="RefSeq" id="WP_244525575.1">
    <property type="nucleotide sequence ID" value="NZ_FNZG01000001.1"/>
</dbReference>
<dbReference type="Gene3D" id="3.90.76.10">
    <property type="entry name" value="Dipeptide-binding Protein, Domain 1"/>
    <property type="match status" value="1"/>
</dbReference>
<dbReference type="InterPro" id="IPR006311">
    <property type="entry name" value="TAT_signal"/>
</dbReference>
<dbReference type="SUPFAM" id="SSF53850">
    <property type="entry name" value="Periplasmic binding protein-like II"/>
    <property type="match status" value="1"/>
</dbReference>
<dbReference type="Pfam" id="PF00496">
    <property type="entry name" value="SBP_bac_5"/>
    <property type="match status" value="1"/>
</dbReference>
<evidence type="ECO:0000313" key="5">
    <source>
        <dbReference type="Proteomes" id="UP000231644"/>
    </source>
</evidence>
<evidence type="ECO:0000259" key="3">
    <source>
        <dbReference type="Pfam" id="PF00496"/>
    </source>
</evidence>
<proteinExistence type="inferred from homology"/>
<dbReference type="Proteomes" id="UP000231644">
    <property type="component" value="Unassembled WGS sequence"/>
</dbReference>
<comment type="similarity">
    <text evidence="2">Belongs to the bacterial solute-binding protein 5 family.</text>
</comment>